<evidence type="ECO:0000256" key="10">
    <source>
        <dbReference type="ARBA" id="ARBA00022833"/>
    </source>
</evidence>
<dbReference type="InterPro" id="IPR045357">
    <property type="entry name" value="Aminopeptidase_N-like_N"/>
</dbReference>
<dbReference type="RefSeq" id="WP_147065617.1">
    <property type="nucleotide sequence ID" value="NZ_BAAARO010000026.1"/>
</dbReference>
<evidence type="ECO:0000313" key="19">
    <source>
        <dbReference type="EMBL" id="GEO30021.1"/>
    </source>
</evidence>
<dbReference type="InterPro" id="IPR014782">
    <property type="entry name" value="Peptidase_M1_dom"/>
</dbReference>
<feature type="binding site" evidence="15">
    <location>
        <position position="317"/>
    </location>
    <ligand>
        <name>Zn(2+)</name>
        <dbReference type="ChEBI" id="CHEBI:29105"/>
        <note>catalytic</note>
    </ligand>
</feature>
<sequence>MSGSLAHQVHAPTDTYTPDRGDPAYVVTHYDLDLDYKVSTNRLAGRAVLDVTAVEDVRRVVVDLVGLRVLKVAVGGRPAKWVHRGPRVLVTPPAPLPRGSRTQVMITYAGTPGPTRTLWGDVGWEELTEGALVAAQPNGAPTWFPCNDHPRHKATYRIAFESDSPYDVVATGTLVETRVRGSRTRRVFEQHVPMATYLATVHVGRYVRRALAPADIPITVLLPALHERPVMHDLARLPEMTRLFGALFGPYPFADYTVVVTADDLEIPLEAHALATFGPNWLDGRRRHERLVAHELAHQWFGNSLTPQAWADIWLNEGFACYAEWLWGEHADGVPVGTSAGNHWSLLARLPQDLVLGDPGPDLMFDDRVYKRGALTLHALRLEVGDDVFFDVLRDWTETHRHASVSTDEFVDLVDVHVRRAHGGSRGSSGGGPGVGADTAAARAADLLEQWLWGTDLPRLEPAAQQR</sequence>
<dbReference type="EC" id="3.4.11.2" evidence="4"/>
<evidence type="ECO:0000259" key="17">
    <source>
        <dbReference type="Pfam" id="PF01433"/>
    </source>
</evidence>
<evidence type="ECO:0000256" key="3">
    <source>
        <dbReference type="ARBA" id="ARBA00010136"/>
    </source>
</evidence>
<dbReference type="InterPro" id="IPR042097">
    <property type="entry name" value="Aminopeptidase_N-like_N_sf"/>
</dbReference>
<comment type="cofactor">
    <cofactor evidence="15">
        <name>Zn(2+)</name>
        <dbReference type="ChEBI" id="CHEBI:29105"/>
    </cofactor>
    <text evidence="15">Binds 1 zinc ion per subunit.</text>
</comment>
<comment type="subcellular location">
    <subcellularLocation>
        <location evidence="2">Cytoplasm</location>
    </subcellularLocation>
</comment>
<dbReference type="Pfam" id="PF17900">
    <property type="entry name" value="Peptidase_M1_N"/>
    <property type="match status" value="1"/>
</dbReference>
<gene>
    <name evidence="19" type="ORF">TAE01_18310</name>
</gene>
<keyword evidence="8 15" id="KW-0479">Metal-binding</keyword>
<reference evidence="19 20" key="1">
    <citation type="submission" date="2019-07" db="EMBL/GenBank/DDBJ databases">
        <title>Whole genome shotgun sequence of Terrabacter aerolatus NBRC 106305.</title>
        <authorList>
            <person name="Hosoyama A."/>
            <person name="Uohara A."/>
            <person name="Ohji S."/>
            <person name="Ichikawa N."/>
        </authorList>
    </citation>
    <scope>NUCLEOTIDE SEQUENCE [LARGE SCALE GENOMIC DNA]</scope>
    <source>
        <strain evidence="19 20">NBRC 106305</strain>
    </source>
</reference>
<comment type="similarity">
    <text evidence="3">Belongs to the peptidase M1 family.</text>
</comment>
<evidence type="ECO:0000259" key="18">
    <source>
        <dbReference type="Pfam" id="PF17900"/>
    </source>
</evidence>
<evidence type="ECO:0000256" key="8">
    <source>
        <dbReference type="ARBA" id="ARBA00022723"/>
    </source>
</evidence>
<accession>A0A512D0N9</accession>
<dbReference type="GO" id="GO:0005737">
    <property type="term" value="C:cytoplasm"/>
    <property type="evidence" value="ECO:0007669"/>
    <property type="project" value="UniProtKB-SubCell"/>
</dbReference>
<dbReference type="PANTHER" id="PTHR45726:SF3">
    <property type="entry name" value="LEUKOTRIENE A-4 HYDROLASE"/>
    <property type="match status" value="1"/>
</dbReference>
<dbReference type="InterPro" id="IPR027268">
    <property type="entry name" value="Peptidase_M4/M1_CTD_sf"/>
</dbReference>
<evidence type="ECO:0000256" key="16">
    <source>
        <dbReference type="SAM" id="MobiDB-lite"/>
    </source>
</evidence>
<dbReference type="AlphaFoldDB" id="A0A512D0N9"/>
<dbReference type="EMBL" id="BJYX01000007">
    <property type="protein sequence ID" value="GEO30021.1"/>
    <property type="molecule type" value="Genomic_DNA"/>
</dbReference>
<feature type="binding site" evidence="15">
    <location>
        <position position="298"/>
    </location>
    <ligand>
        <name>Zn(2+)</name>
        <dbReference type="ChEBI" id="CHEBI:29105"/>
        <note>catalytic</note>
    </ligand>
</feature>
<dbReference type="InterPro" id="IPR001930">
    <property type="entry name" value="Peptidase_M1"/>
</dbReference>
<evidence type="ECO:0000256" key="9">
    <source>
        <dbReference type="ARBA" id="ARBA00022801"/>
    </source>
</evidence>
<dbReference type="GO" id="GO:0008270">
    <property type="term" value="F:zinc ion binding"/>
    <property type="evidence" value="ECO:0007669"/>
    <property type="project" value="InterPro"/>
</dbReference>
<dbReference type="GO" id="GO:0008237">
    <property type="term" value="F:metallopeptidase activity"/>
    <property type="evidence" value="ECO:0007669"/>
    <property type="project" value="UniProtKB-KW"/>
</dbReference>
<evidence type="ECO:0000256" key="12">
    <source>
        <dbReference type="ARBA" id="ARBA00029811"/>
    </source>
</evidence>
<evidence type="ECO:0000256" key="1">
    <source>
        <dbReference type="ARBA" id="ARBA00000098"/>
    </source>
</evidence>
<keyword evidence="20" id="KW-1185">Reference proteome</keyword>
<proteinExistence type="inferred from homology"/>
<organism evidence="19 20">
    <name type="scientific">Terrabacter aerolatus</name>
    <dbReference type="NCBI Taxonomy" id="422442"/>
    <lineage>
        <taxon>Bacteria</taxon>
        <taxon>Bacillati</taxon>
        <taxon>Actinomycetota</taxon>
        <taxon>Actinomycetes</taxon>
        <taxon>Micrococcales</taxon>
        <taxon>Intrasporangiaceae</taxon>
        <taxon>Terrabacter</taxon>
    </lineage>
</organism>
<dbReference type="Gene3D" id="2.60.40.1730">
    <property type="entry name" value="tricorn interacting facor f3 domain"/>
    <property type="match status" value="1"/>
</dbReference>
<evidence type="ECO:0000256" key="14">
    <source>
        <dbReference type="PIRSR" id="PIRSR634015-1"/>
    </source>
</evidence>
<feature type="domain" description="Peptidase M1 membrane alanine aminopeptidase" evidence="17">
    <location>
        <begin position="251"/>
        <end position="414"/>
    </location>
</feature>
<evidence type="ECO:0000256" key="7">
    <source>
        <dbReference type="ARBA" id="ARBA00022670"/>
    </source>
</evidence>
<dbReference type="InterPro" id="IPR034015">
    <property type="entry name" value="M1_LTA4H"/>
</dbReference>
<evidence type="ECO:0000256" key="11">
    <source>
        <dbReference type="ARBA" id="ARBA00023049"/>
    </source>
</evidence>
<evidence type="ECO:0000256" key="6">
    <source>
        <dbReference type="ARBA" id="ARBA00022490"/>
    </source>
</evidence>
<evidence type="ECO:0000256" key="13">
    <source>
        <dbReference type="ARBA" id="ARBA00031533"/>
    </source>
</evidence>
<dbReference type="PANTHER" id="PTHR45726">
    <property type="entry name" value="LEUKOTRIENE A-4 HYDROLASE"/>
    <property type="match status" value="1"/>
</dbReference>
<dbReference type="Pfam" id="PF01433">
    <property type="entry name" value="Peptidase_M1"/>
    <property type="match status" value="1"/>
</dbReference>
<keyword evidence="19" id="KW-0031">Aminopeptidase</keyword>
<dbReference type="Proteomes" id="UP000321534">
    <property type="component" value="Unassembled WGS sequence"/>
</dbReference>
<evidence type="ECO:0000256" key="4">
    <source>
        <dbReference type="ARBA" id="ARBA00012564"/>
    </source>
</evidence>
<dbReference type="PRINTS" id="PR00756">
    <property type="entry name" value="ALADIPTASE"/>
</dbReference>
<evidence type="ECO:0000256" key="5">
    <source>
        <dbReference type="ARBA" id="ARBA00015611"/>
    </source>
</evidence>
<evidence type="ECO:0000256" key="2">
    <source>
        <dbReference type="ARBA" id="ARBA00004496"/>
    </source>
</evidence>
<feature type="active site" description="Proton donor" evidence="14">
    <location>
        <position position="370"/>
    </location>
</feature>
<feature type="domain" description="Aminopeptidase N-like N-terminal" evidence="18">
    <location>
        <begin position="28"/>
        <end position="198"/>
    </location>
</feature>
<feature type="active site" description="Proton acceptor" evidence="14">
    <location>
        <position position="295"/>
    </location>
</feature>
<comment type="caution">
    <text evidence="19">The sequence shown here is derived from an EMBL/GenBank/DDBJ whole genome shotgun (WGS) entry which is preliminary data.</text>
</comment>
<dbReference type="GO" id="GO:0016285">
    <property type="term" value="F:alanyl aminopeptidase activity"/>
    <property type="evidence" value="ECO:0007669"/>
    <property type="project" value="UniProtKB-EC"/>
</dbReference>
<keyword evidence="6" id="KW-0963">Cytoplasm</keyword>
<dbReference type="SUPFAM" id="SSF55486">
    <property type="entry name" value="Metalloproteases ('zincins'), catalytic domain"/>
    <property type="match status" value="1"/>
</dbReference>
<dbReference type="OrthoDB" id="100605at2"/>
<keyword evidence="11" id="KW-0482">Metalloprotease</keyword>
<comment type="catalytic activity">
    <reaction evidence="1">
        <text>Release of an N-terminal amino acid, Xaa-|-Yaa- from a peptide, amide or arylamide. Xaa is preferably Ala, but may be most amino acids including Pro (slow action). When a terminal hydrophobic residue is followed by a prolyl residue, the two may be released as an intact Xaa-Pro dipeptide.</text>
        <dbReference type="EC" id="3.4.11.2"/>
    </reaction>
</comment>
<dbReference type="Gene3D" id="1.10.390.10">
    <property type="entry name" value="Neutral Protease Domain 2"/>
    <property type="match status" value="1"/>
</dbReference>
<keyword evidence="9" id="KW-0378">Hydrolase</keyword>
<dbReference type="GO" id="GO:0006508">
    <property type="term" value="P:proteolysis"/>
    <property type="evidence" value="ECO:0007669"/>
    <property type="project" value="UniProtKB-KW"/>
</dbReference>
<feature type="binding site" evidence="15">
    <location>
        <position position="294"/>
    </location>
    <ligand>
        <name>Zn(2+)</name>
        <dbReference type="ChEBI" id="CHEBI:29105"/>
        <note>catalytic</note>
    </ligand>
</feature>
<keyword evidence="10 15" id="KW-0862">Zinc</keyword>
<evidence type="ECO:0000313" key="20">
    <source>
        <dbReference type="Proteomes" id="UP000321534"/>
    </source>
</evidence>
<protein>
    <recommendedName>
        <fullName evidence="5">Aminopeptidase N</fullName>
        <ecNumber evidence="4">3.4.11.2</ecNumber>
    </recommendedName>
    <alternativeName>
        <fullName evidence="12">Alanine aminopeptidase</fullName>
    </alternativeName>
    <alternativeName>
        <fullName evidence="13">Lysyl aminopeptidase</fullName>
    </alternativeName>
</protein>
<keyword evidence="7" id="KW-0645">Protease</keyword>
<dbReference type="SUPFAM" id="SSF63737">
    <property type="entry name" value="Leukotriene A4 hydrolase N-terminal domain"/>
    <property type="match status" value="1"/>
</dbReference>
<name>A0A512D0N9_9MICO</name>
<feature type="region of interest" description="Disordered" evidence="16">
    <location>
        <begin position="1"/>
        <end position="22"/>
    </location>
</feature>
<dbReference type="CDD" id="cd09603">
    <property type="entry name" value="M1_APN_like"/>
    <property type="match status" value="1"/>
</dbReference>
<evidence type="ECO:0000256" key="15">
    <source>
        <dbReference type="PIRSR" id="PIRSR634015-3"/>
    </source>
</evidence>